<dbReference type="CDD" id="cd00018">
    <property type="entry name" value="AP2"/>
    <property type="match status" value="1"/>
</dbReference>
<keyword evidence="11" id="KW-1185">Reference proteome</keyword>
<keyword evidence="2" id="KW-0936">Ethylene signaling pathway</keyword>
<dbReference type="InterPro" id="IPR044808">
    <property type="entry name" value="ERF_plant"/>
</dbReference>
<evidence type="ECO:0000313" key="11">
    <source>
        <dbReference type="Proteomes" id="UP001327560"/>
    </source>
</evidence>
<proteinExistence type="predicted"/>
<evidence type="ECO:0000256" key="5">
    <source>
        <dbReference type="ARBA" id="ARBA00023159"/>
    </source>
</evidence>
<evidence type="ECO:0000256" key="2">
    <source>
        <dbReference type="ARBA" id="ARBA00022745"/>
    </source>
</evidence>
<dbReference type="GO" id="GO:0003700">
    <property type="term" value="F:DNA-binding transcription factor activity"/>
    <property type="evidence" value="ECO:0007669"/>
    <property type="project" value="InterPro"/>
</dbReference>
<reference evidence="10 11" key="1">
    <citation type="submission" date="2023-10" db="EMBL/GenBank/DDBJ databases">
        <title>Chromosome-scale genome assembly provides insights into flower coloration mechanisms of Canna indica.</title>
        <authorList>
            <person name="Li C."/>
        </authorList>
    </citation>
    <scope>NUCLEOTIDE SEQUENCE [LARGE SCALE GENOMIC DNA]</scope>
    <source>
        <tissue evidence="10">Flower</tissue>
    </source>
</reference>
<dbReference type="EMBL" id="CP136893">
    <property type="protein sequence ID" value="WOL06099.1"/>
    <property type="molecule type" value="Genomic_DNA"/>
</dbReference>
<gene>
    <name evidence="10" type="ORF">Cni_G14831</name>
</gene>
<name>A0AAQ3KCD2_9LILI</name>
<evidence type="ECO:0000259" key="9">
    <source>
        <dbReference type="PROSITE" id="PS51032"/>
    </source>
</evidence>
<sequence length="226" mass="24420">MASLFAGDDDCTLDQIRRHLLADLPPTPPATALPPFLPVSPHSYPPVPLTMISFRPELTLPPVADRRPSLAIAVPAAPPHSVWAEEDKPAAVCGAACAVRGGDDGRRYRGVRQRPWGKYAAEIRDPNRRGSRVWLGTFDTAVEAARAYDRAAFQMRGRKAILNFPNEVGCSGQWAKAEPTPPPPPSTHGKRKREADAAAKENAKGLFTVPPLSPHPSMGFAQLLVS</sequence>
<organism evidence="10 11">
    <name type="scientific">Canna indica</name>
    <name type="common">Indian-shot</name>
    <dbReference type="NCBI Taxonomy" id="4628"/>
    <lineage>
        <taxon>Eukaryota</taxon>
        <taxon>Viridiplantae</taxon>
        <taxon>Streptophyta</taxon>
        <taxon>Embryophyta</taxon>
        <taxon>Tracheophyta</taxon>
        <taxon>Spermatophyta</taxon>
        <taxon>Magnoliopsida</taxon>
        <taxon>Liliopsida</taxon>
        <taxon>Zingiberales</taxon>
        <taxon>Cannaceae</taxon>
        <taxon>Canna</taxon>
    </lineage>
</organism>
<comment type="subcellular location">
    <subcellularLocation>
        <location evidence="1">Nucleus</location>
    </subcellularLocation>
</comment>
<evidence type="ECO:0000256" key="8">
    <source>
        <dbReference type="SAM" id="MobiDB-lite"/>
    </source>
</evidence>
<dbReference type="GO" id="GO:0006950">
    <property type="term" value="P:response to stress"/>
    <property type="evidence" value="ECO:0007669"/>
    <property type="project" value="UniProtKB-ARBA"/>
</dbReference>
<keyword evidence="4" id="KW-0238">DNA-binding</keyword>
<protein>
    <recommendedName>
        <fullName evidence="9">AP2/ERF domain-containing protein</fullName>
    </recommendedName>
</protein>
<evidence type="ECO:0000313" key="10">
    <source>
        <dbReference type="EMBL" id="WOL06099.1"/>
    </source>
</evidence>
<accession>A0AAQ3KCD2</accession>
<keyword evidence="3" id="KW-0805">Transcription regulation</keyword>
<feature type="region of interest" description="Disordered" evidence="8">
    <location>
        <begin position="172"/>
        <end position="211"/>
    </location>
</feature>
<feature type="compositionally biased region" description="Basic and acidic residues" evidence="8">
    <location>
        <begin position="193"/>
        <end position="203"/>
    </location>
</feature>
<dbReference type="InterPro" id="IPR036955">
    <property type="entry name" value="AP2/ERF_dom_sf"/>
</dbReference>
<dbReference type="PANTHER" id="PTHR31190:SF499">
    <property type="entry name" value="ETHYLENE-RESPONSIVE TRANSCRIPTION FACTOR ERF105"/>
    <property type="match status" value="1"/>
</dbReference>
<feature type="domain" description="AP2/ERF" evidence="9">
    <location>
        <begin position="107"/>
        <end position="165"/>
    </location>
</feature>
<dbReference type="GO" id="GO:0000976">
    <property type="term" value="F:transcription cis-regulatory region binding"/>
    <property type="evidence" value="ECO:0007669"/>
    <property type="project" value="UniProtKB-ARBA"/>
</dbReference>
<dbReference type="AlphaFoldDB" id="A0AAQ3KCD2"/>
<keyword evidence="5" id="KW-0010">Activator</keyword>
<dbReference type="Proteomes" id="UP001327560">
    <property type="component" value="Chromosome 4"/>
</dbReference>
<dbReference type="InterPro" id="IPR001471">
    <property type="entry name" value="AP2/ERF_dom"/>
</dbReference>
<dbReference type="Gene3D" id="3.30.730.10">
    <property type="entry name" value="AP2/ERF domain"/>
    <property type="match status" value="1"/>
</dbReference>
<dbReference type="GO" id="GO:0009873">
    <property type="term" value="P:ethylene-activated signaling pathway"/>
    <property type="evidence" value="ECO:0007669"/>
    <property type="project" value="UniProtKB-KW"/>
</dbReference>
<keyword evidence="7" id="KW-0539">Nucleus</keyword>
<evidence type="ECO:0000256" key="1">
    <source>
        <dbReference type="ARBA" id="ARBA00004123"/>
    </source>
</evidence>
<dbReference type="PROSITE" id="PS51032">
    <property type="entry name" value="AP2_ERF"/>
    <property type="match status" value="1"/>
</dbReference>
<evidence type="ECO:0000256" key="3">
    <source>
        <dbReference type="ARBA" id="ARBA00023015"/>
    </source>
</evidence>
<evidence type="ECO:0000256" key="7">
    <source>
        <dbReference type="ARBA" id="ARBA00023242"/>
    </source>
</evidence>
<dbReference type="PRINTS" id="PR00367">
    <property type="entry name" value="ETHRSPELEMNT"/>
</dbReference>
<dbReference type="InterPro" id="IPR016177">
    <property type="entry name" value="DNA-bd_dom_sf"/>
</dbReference>
<dbReference type="SMART" id="SM00380">
    <property type="entry name" value="AP2"/>
    <property type="match status" value="1"/>
</dbReference>
<keyword evidence="6" id="KW-0804">Transcription</keyword>
<dbReference type="PANTHER" id="PTHR31190">
    <property type="entry name" value="DNA-BINDING DOMAIN"/>
    <property type="match status" value="1"/>
</dbReference>
<evidence type="ECO:0000256" key="6">
    <source>
        <dbReference type="ARBA" id="ARBA00023163"/>
    </source>
</evidence>
<evidence type="ECO:0000256" key="4">
    <source>
        <dbReference type="ARBA" id="ARBA00023125"/>
    </source>
</evidence>
<dbReference type="SUPFAM" id="SSF54171">
    <property type="entry name" value="DNA-binding domain"/>
    <property type="match status" value="1"/>
</dbReference>
<dbReference type="Pfam" id="PF00847">
    <property type="entry name" value="AP2"/>
    <property type="match status" value="1"/>
</dbReference>
<dbReference type="GO" id="GO:0005634">
    <property type="term" value="C:nucleus"/>
    <property type="evidence" value="ECO:0007669"/>
    <property type="project" value="UniProtKB-SubCell"/>
</dbReference>
<dbReference type="FunFam" id="3.30.730.10:FF:000001">
    <property type="entry name" value="Ethylene-responsive transcription factor 2"/>
    <property type="match status" value="1"/>
</dbReference>